<dbReference type="EMBL" id="KQ246460">
    <property type="protein sequence ID" value="KNC72823.1"/>
    <property type="molecule type" value="Genomic_DNA"/>
</dbReference>
<name>A0A0L0F9N4_9EUKA</name>
<dbReference type="RefSeq" id="XP_014146725.1">
    <property type="nucleotide sequence ID" value="XM_014291250.1"/>
</dbReference>
<reference evidence="1 2" key="1">
    <citation type="submission" date="2011-02" db="EMBL/GenBank/DDBJ databases">
        <title>The Genome Sequence of Sphaeroforma arctica JP610.</title>
        <authorList>
            <consortium name="The Broad Institute Genome Sequencing Platform"/>
            <person name="Russ C."/>
            <person name="Cuomo C."/>
            <person name="Young S.K."/>
            <person name="Zeng Q."/>
            <person name="Gargeya S."/>
            <person name="Alvarado L."/>
            <person name="Berlin A."/>
            <person name="Chapman S.B."/>
            <person name="Chen Z."/>
            <person name="Freedman E."/>
            <person name="Gellesch M."/>
            <person name="Goldberg J."/>
            <person name="Griggs A."/>
            <person name="Gujja S."/>
            <person name="Heilman E."/>
            <person name="Heiman D."/>
            <person name="Howarth C."/>
            <person name="Mehta T."/>
            <person name="Neiman D."/>
            <person name="Pearson M."/>
            <person name="Roberts A."/>
            <person name="Saif S."/>
            <person name="Shea T."/>
            <person name="Shenoy N."/>
            <person name="Sisk P."/>
            <person name="Stolte C."/>
            <person name="Sykes S."/>
            <person name="White J."/>
            <person name="Yandava C."/>
            <person name="Burger G."/>
            <person name="Gray M.W."/>
            <person name="Holland P.W.H."/>
            <person name="King N."/>
            <person name="Lang F.B.F."/>
            <person name="Roger A.J."/>
            <person name="Ruiz-Trillo I."/>
            <person name="Haas B."/>
            <person name="Nusbaum C."/>
            <person name="Birren B."/>
        </authorList>
    </citation>
    <scope>NUCLEOTIDE SEQUENCE [LARGE SCALE GENOMIC DNA]</scope>
    <source>
        <strain evidence="1 2">JP610</strain>
    </source>
</reference>
<evidence type="ECO:0000313" key="1">
    <source>
        <dbReference type="EMBL" id="KNC72823.1"/>
    </source>
</evidence>
<sequence>LNNSRGRQIDPEQLCEDACRSVVVVVRAQQHTTQQPGEGVRQVTEYVVVGDVLAR</sequence>
<evidence type="ECO:0000313" key="2">
    <source>
        <dbReference type="Proteomes" id="UP000054560"/>
    </source>
</evidence>
<keyword evidence="2" id="KW-1185">Reference proteome</keyword>
<feature type="non-terminal residue" evidence="1">
    <location>
        <position position="1"/>
    </location>
</feature>
<accession>A0A0L0F9N4</accession>
<proteinExistence type="predicted"/>
<dbReference type="AlphaFoldDB" id="A0A0L0F9N4"/>
<dbReference type="Proteomes" id="UP000054560">
    <property type="component" value="Unassembled WGS sequence"/>
</dbReference>
<gene>
    <name evidence="1" type="ORF">SARC_14617</name>
</gene>
<dbReference type="GeneID" id="25915121"/>
<feature type="non-terminal residue" evidence="1">
    <location>
        <position position="55"/>
    </location>
</feature>
<protein>
    <submittedName>
        <fullName evidence="1">Uncharacterized protein</fullName>
    </submittedName>
</protein>
<organism evidence="1 2">
    <name type="scientific">Sphaeroforma arctica JP610</name>
    <dbReference type="NCBI Taxonomy" id="667725"/>
    <lineage>
        <taxon>Eukaryota</taxon>
        <taxon>Ichthyosporea</taxon>
        <taxon>Ichthyophonida</taxon>
        <taxon>Sphaeroforma</taxon>
    </lineage>
</organism>